<evidence type="ECO:0008006" key="3">
    <source>
        <dbReference type="Google" id="ProtNLM"/>
    </source>
</evidence>
<dbReference type="AlphaFoldDB" id="A0A8J3KL72"/>
<dbReference type="Proteomes" id="UP000659904">
    <property type="component" value="Unassembled WGS sequence"/>
</dbReference>
<comment type="caution">
    <text evidence="1">The sequence shown here is derived from an EMBL/GenBank/DDBJ whole genome shotgun (WGS) entry which is preliminary data.</text>
</comment>
<accession>A0A8J3KL72</accession>
<proteinExistence type="predicted"/>
<reference evidence="1 2" key="1">
    <citation type="submission" date="2021-01" db="EMBL/GenBank/DDBJ databases">
        <title>Whole genome shotgun sequence of Catellatospora citrea NBRC 14495.</title>
        <authorList>
            <person name="Komaki H."/>
            <person name="Tamura T."/>
        </authorList>
    </citation>
    <scope>NUCLEOTIDE SEQUENCE [LARGE SCALE GENOMIC DNA]</scope>
    <source>
        <strain evidence="1 2">NBRC 14495</strain>
    </source>
</reference>
<dbReference type="RefSeq" id="WP_120317792.1">
    <property type="nucleotide sequence ID" value="NZ_BONH01000067.1"/>
</dbReference>
<keyword evidence="2" id="KW-1185">Reference proteome</keyword>
<sequence>MTDQPTSGLAWVPEACTLPTAEQPLRLAEFDALFTEAVRDSTRLSTTHLRLQLMGGADLEPVVRDLTARETQCCSFFTFGIVAPAAGHVVLDVEVPPAHVNVLDALAERADAKRTQP</sequence>
<evidence type="ECO:0000313" key="2">
    <source>
        <dbReference type="Proteomes" id="UP000659904"/>
    </source>
</evidence>
<evidence type="ECO:0000313" key="1">
    <source>
        <dbReference type="EMBL" id="GIG03020.1"/>
    </source>
</evidence>
<organism evidence="1 2">
    <name type="scientific">Catellatospora citrea</name>
    <dbReference type="NCBI Taxonomy" id="53366"/>
    <lineage>
        <taxon>Bacteria</taxon>
        <taxon>Bacillati</taxon>
        <taxon>Actinomycetota</taxon>
        <taxon>Actinomycetes</taxon>
        <taxon>Micromonosporales</taxon>
        <taxon>Micromonosporaceae</taxon>
        <taxon>Catellatospora</taxon>
    </lineage>
</organism>
<dbReference type="EMBL" id="BONH01000067">
    <property type="protein sequence ID" value="GIG03020.1"/>
    <property type="molecule type" value="Genomic_DNA"/>
</dbReference>
<name>A0A8J3KL72_9ACTN</name>
<protein>
    <recommendedName>
        <fullName evidence="3">Arsenate reductase</fullName>
    </recommendedName>
</protein>
<gene>
    <name evidence="1" type="ORF">Cci01nite_81130</name>
</gene>